<dbReference type="AlphaFoldDB" id="A0A1H4Y112"/>
<feature type="chain" id="PRO_5011502270" description="Collagen triple helix repeat-containing protein" evidence="2">
    <location>
        <begin position="19"/>
        <end position="135"/>
    </location>
</feature>
<dbReference type="EMBL" id="FNTH01000001">
    <property type="protein sequence ID" value="SED11646.1"/>
    <property type="molecule type" value="Genomic_DNA"/>
</dbReference>
<feature type="region of interest" description="Disordered" evidence="1">
    <location>
        <begin position="25"/>
        <end position="61"/>
    </location>
</feature>
<feature type="signal peptide" evidence="2">
    <location>
        <begin position="1"/>
        <end position="18"/>
    </location>
</feature>
<evidence type="ECO:0000313" key="4">
    <source>
        <dbReference type="Proteomes" id="UP000198992"/>
    </source>
</evidence>
<accession>A0A1H4Y112</accession>
<evidence type="ECO:0000313" key="3">
    <source>
        <dbReference type="EMBL" id="SED11646.1"/>
    </source>
</evidence>
<reference evidence="3 4" key="1">
    <citation type="submission" date="2016-10" db="EMBL/GenBank/DDBJ databases">
        <authorList>
            <person name="de Groot N.N."/>
        </authorList>
    </citation>
    <scope>NUCLEOTIDE SEQUENCE [LARGE SCALE GENOMIC DNA]</scope>
    <source>
        <strain evidence="3 4">MT12</strain>
    </source>
</reference>
<proteinExistence type="predicted"/>
<evidence type="ECO:0000256" key="1">
    <source>
        <dbReference type="SAM" id="MobiDB-lite"/>
    </source>
</evidence>
<dbReference type="Proteomes" id="UP000198992">
    <property type="component" value="Unassembled WGS sequence"/>
</dbReference>
<keyword evidence="2" id="KW-0732">Signal</keyword>
<evidence type="ECO:0000256" key="2">
    <source>
        <dbReference type="SAM" id="SignalP"/>
    </source>
</evidence>
<feature type="compositionally biased region" description="Low complexity" evidence="1">
    <location>
        <begin position="35"/>
        <end position="46"/>
    </location>
</feature>
<evidence type="ECO:0008006" key="5">
    <source>
        <dbReference type="Google" id="ProtNLM"/>
    </source>
</evidence>
<dbReference type="PROSITE" id="PS51257">
    <property type="entry name" value="PROKAR_LIPOPROTEIN"/>
    <property type="match status" value="1"/>
</dbReference>
<gene>
    <name evidence="3" type="ORF">SAMN05444164_3742</name>
</gene>
<name>A0A1H4Y112_9BRAD</name>
<protein>
    <recommendedName>
        <fullName evidence="5">Collagen triple helix repeat-containing protein</fullName>
    </recommendedName>
</protein>
<organism evidence="3 4">
    <name type="scientific">Bradyrhizobium erythrophlei</name>
    <dbReference type="NCBI Taxonomy" id="1437360"/>
    <lineage>
        <taxon>Bacteria</taxon>
        <taxon>Pseudomonadati</taxon>
        <taxon>Pseudomonadota</taxon>
        <taxon>Alphaproteobacteria</taxon>
        <taxon>Hyphomicrobiales</taxon>
        <taxon>Nitrobacteraceae</taxon>
        <taxon>Bradyrhizobium</taxon>
    </lineage>
</organism>
<sequence>MARSLLLLIAVYSAVSLSGCGGTPVTGEKGDKGDAGAAGAPGQQGQPGPPRLPGKDGKDAVVPPQFRVVRSSNDGGVTNRPLCGVDEVMVSATCVASAGSLTQAPTTTLGTTGASSGQSAGQTDAPLAVILCAKR</sequence>